<evidence type="ECO:0000313" key="2">
    <source>
        <dbReference type="EMBL" id="GIM48269.1"/>
    </source>
</evidence>
<dbReference type="Proteomes" id="UP001057291">
    <property type="component" value="Unassembled WGS sequence"/>
</dbReference>
<protein>
    <recommendedName>
        <fullName evidence="4">DUF2953 domain-containing protein</fullName>
    </recommendedName>
</protein>
<feature type="transmembrane region" description="Helical" evidence="1">
    <location>
        <begin position="6"/>
        <end position="23"/>
    </location>
</feature>
<reference evidence="2" key="1">
    <citation type="journal article" date="2023" name="Int. J. Syst. Evol. Microbiol.">
        <title>Collibacillus ludicampi gen. nov., sp. nov., a new soil bacterium of the family Alicyclobacillaceae.</title>
        <authorList>
            <person name="Jojima T."/>
            <person name="Ioku Y."/>
            <person name="Fukuta Y."/>
            <person name="Shirasaka N."/>
            <person name="Matsumura Y."/>
            <person name="Mori M."/>
        </authorList>
    </citation>
    <scope>NUCLEOTIDE SEQUENCE</scope>
    <source>
        <strain evidence="2">TP075</strain>
    </source>
</reference>
<evidence type="ECO:0008006" key="4">
    <source>
        <dbReference type="Google" id="ProtNLM"/>
    </source>
</evidence>
<evidence type="ECO:0000313" key="3">
    <source>
        <dbReference type="Proteomes" id="UP001057291"/>
    </source>
</evidence>
<sequence>MHWFYWILLLQAGIIVLFAFVPVQVHVRYSRIREDDHIYVRIRALFITYTIEMPTAKLIAKVHSGELLNWTIARGLQTREKKRGSFTLTLEKIEKIKKLWYFSLENIYGYKTWLRRTLRIVKVEEFRWQTEMGIGDAAVTGTLIGLLWSVKGAVLSLISNFFTLNTQPRIDVRPRFHETVFITNVSCIFKFWVGQAMFAGIRMVFYWLREGHIWRNIRSKA</sequence>
<comment type="caution">
    <text evidence="2">The sequence shown here is derived from an EMBL/GenBank/DDBJ whole genome shotgun (WGS) entry which is preliminary data.</text>
</comment>
<dbReference type="EMBL" id="BOQE01000001">
    <property type="protein sequence ID" value="GIM48269.1"/>
    <property type="molecule type" value="Genomic_DNA"/>
</dbReference>
<proteinExistence type="predicted"/>
<dbReference type="RefSeq" id="WP_282201160.1">
    <property type="nucleotide sequence ID" value="NZ_BOQE01000001.1"/>
</dbReference>
<dbReference type="InterPro" id="IPR021338">
    <property type="entry name" value="DUF2953"/>
</dbReference>
<keyword evidence="1" id="KW-0472">Membrane</keyword>
<organism evidence="2 3">
    <name type="scientific">Collibacillus ludicampi</name>
    <dbReference type="NCBI Taxonomy" id="2771369"/>
    <lineage>
        <taxon>Bacteria</taxon>
        <taxon>Bacillati</taxon>
        <taxon>Bacillota</taxon>
        <taxon>Bacilli</taxon>
        <taxon>Bacillales</taxon>
        <taxon>Alicyclobacillaceae</taxon>
        <taxon>Collibacillus</taxon>
    </lineage>
</organism>
<dbReference type="Pfam" id="PF11167">
    <property type="entry name" value="DUF2953"/>
    <property type="match status" value="1"/>
</dbReference>
<gene>
    <name evidence="2" type="ORF">DNHGIG_38180</name>
</gene>
<keyword evidence="1" id="KW-0812">Transmembrane</keyword>
<name>A0AAV4LK56_9BACL</name>
<accession>A0AAV4LK56</accession>
<feature type="transmembrane region" description="Helical" evidence="1">
    <location>
        <begin position="137"/>
        <end position="162"/>
    </location>
</feature>
<dbReference type="AlphaFoldDB" id="A0AAV4LK56"/>
<keyword evidence="1" id="KW-1133">Transmembrane helix</keyword>
<feature type="transmembrane region" description="Helical" evidence="1">
    <location>
        <begin position="182"/>
        <end position="208"/>
    </location>
</feature>
<keyword evidence="3" id="KW-1185">Reference proteome</keyword>
<evidence type="ECO:0000256" key="1">
    <source>
        <dbReference type="SAM" id="Phobius"/>
    </source>
</evidence>